<proteinExistence type="predicted"/>
<gene>
    <name evidence="1" type="ORF">Bca52824_011200</name>
</gene>
<evidence type="ECO:0000313" key="2">
    <source>
        <dbReference type="Proteomes" id="UP000886595"/>
    </source>
</evidence>
<accession>A0A8X7WFU5</accession>
<protein>
    <submittedName>
        <fullName evidence="1">Uncharacterized protein</fullName>
    </submittedName>
</protein>
<keyword evidence="2" id="KW-1185">Reference proteome</keyword>
<sequence>MVGLSINSNVAEWLGAGKVNGKNDSHNVSKLHMKHAKKFAANANLELSLSCVQTQLTPYTELEEKELMHFLEKAVQEEKFYIV</sequence>
<comment type="caution">
    <text evidence="1">The sequence shown here is derived from an EMBL/GenBank/DDBJ whole genome shotgun (WGS) entry which is preliminary data.</text>
</comment>
<dbReference type="AlphaFoldDB" id="A0A8X7WFU5"/>
<evidence type="ECO:0000313" key="1">
    <source>
        <dbReference type="EMBL" id="KAG2328472.1"/>
    </source>
</evidence>
<name>A0A8X7WFU5_BRACI</name>
<dbReference type="EMBL" id="JAAMPC010000002">
    <property type="protein sequence ID" value="KAG2328472.1"/>
    <property type="molecule type" value="Genomic_DNA"/>
</dbReference>
<reference evidence="1 2" key="1">
    <citation type="submission" date="2020-02" db="EMBL/GenBank/DDBJ databases">
        <authorList>
            <person name="Ma Q."/>
            <person name="Huang Y."/>
            <person name="Song X."/>
            <person name="Pei D."/>
        </authorList>
    </citation>
    <scope>NUCLEOTIDE SEQUENCE [LARGE SCALE GENOMIC DNA]</scope>
    <source>
        <strain evidence="1">Sxm20200214</strain>
        <tissue evidence="1">Leaf</tissue>
    </source>
</reference>
<dbReference type="Proteomes" id="UP000886595">
    <property type="component" value="Unassembled WGS sequence"/>
</dbReference>
<organism evidence="1 2">
    <name type="scientific">Brassica carinata</name>
    <name type="common">Ethiopian mustard</name>
    <name type="synonym">Abyssinian cabbage</name>
    <dbReference type="NCBI Taxonomy" id="52824"/>
    <lineage>
        <taxon>Eukaryota</taxon>
        <taxon>Viridiplantae</taxon>
        <taxon>Streptophyta</taxon>
        <taxon>Embryophyta</taxon>
        <taxon>Tracheophyta</taxon>
        <taxon>Spermatophyta</taxon>
        <taxon>Magnoliopsida</taxon>
        <taxon>eudicotyledons</taxon>
        <taxon>Gunneridae</taxon>
        <taxon>Pentapetalae</taxon>
        <taxon>rosids</taxon>
        <taxon>malvids</taxon>
        <taxon>Brassicales</taxon>
        <taxon>Brassicaceae</taxon>
        <taxon>Brassiceae</taxon>
        <taxon>Brassica</taxon>
    </lineage>
</organism>